<dbReference type="Pfam" id="PF09343">
    <property type="entry name" value="DUF2460"/>
    <property type="match status" value="1"/>
</dbReference>
<dbReference type="EMBL" id="RBII01000001">
    <property type="protein sequence ID" value="RKQ70912.1"/>
    <property type="molecule type" value="Genomic_DNA"/>
</dbReference>
<dbReference type="NCBIfam" id="TIGR02217">
    <property type="entry name" value="chp_TIGR02217"/>
    <property type="match status" value="1"/>
</dbReference>
<keyword evidence="3" id="KW-1185">Reference proteome</keyword>
<proteinExistence type="predicted"/>
<comment type="caution">
    <text evidence="2">The sequence shown here is derived from an EMBL/GenBank/DDBJ whole genome shotgun (WGS) entry which is preliminary data.</text>
</comment>
<reference evidence="2 3" key="1">
    <citation type="submission" date="2018-10" db="EMBL/GenBank/DDBJ databases">
        <title>Genomic Encyclopedia of Type Strains, Phase IV (KMG-IV): sequencing the most valuable type-strain genomes for metagenomic binning, comparative biology and taxonomic classification.</title>
        <authorList>
            <person name="Goeker M."/>
        </authorList>
    </citation>
    <scope>NUCLEOTIDE SEQUENCE [LARGE SCALE GENOMIC DNA]</scope>
    <source>
        <strain evidence="2 3">DSM 22008</strain>
    </source>
</reference>
<evidence type="ECO:0000313" key="2">
    <source>
        <dbReference type="EMBL" id="RKQ70912.1"/>
    </source>
</evidence>
<dbReference type="Proteomes" id="UP000282211">
    <property type="component" value="Unassembled WGS sequence"/>
</dbReference>
<sequence>MIEFHNVRFPSGLAFGTFGGPEFKTEVTTLANGHEYRNTPYAHPRRRFEINAGIKTSQQISELNEFFISRKGRLHSFRFKDPFDCLSCDLNKSPSALDQIIGYGDGVERSFQLIKTYDDQTSPRLIKKPQEGSVLIAIGGAEVEQPEFSVDLMAGVVMFTTAPALGAEITAGYIFDIVVRFDTDSLDMTLEDYGAGVLQSIPLVEVLHA</sequence>
<evidence type="ECO:0000259" key="1">
    <source>
        <dbReference type="Pfam" id="PF09343"/>
    </source>
</evidence>
<evidence type="ECO:0000313" key="3">
    <source>
        <dbReference type="Proteomes" id="UP000282211"/>
    </source>
</evidence>
<dbReference type="InParanoid" id="A0A420WJ09"/>
<dbReference type="InterPro" id="IPR011740">
    <property type="entry name" value="DUF2460"/>
</dbReference>
<accession>A0A420WJ09</accession>
<protein>
    <submittedName>
        <fullName evidence="2">Uncharacterized protein (TIGR02217 family)</fullName>
    </submittedName>
</protein>
<dbReference type="OrthoDB" id="1685145at2"/>
<name>A0A420WJ09_9PROT</name>
<dbReference type="RefSeq" id="WP_121098728.1">
    <property type="nucleotide sequence ID" value="NZ_RBII01000001.1"/>
</dbReference>
<gene>
    <name evidence="2" type="ORF">DES40_0216</name>
</gene>
<feature type="domain" description="DUF2460" evidence="1">
    <location>
        <begin position="5"/>
        <end position="206"/>
    </location>
</feature>
<dbReference type="AlphaFoldDB" id="A0A420WJ09"/>
<organism evidence="2 3">
    <name type="scientific">Litorimonas taeanensis</name>
    <dbReference type="NCBI Taxonomy" id="568099"/>
    <lineage>
        <taxon>Bacteria</taxon>
        <taxon>Pseudomonadati</taxon>
        <taxon>Pseudomonadota</taxon>
        <taxon>Alphaproteobacteria</taxon>
        <taxon>Maricaulales</taxon>
        <taxon>Robiginitomaculaceae</taxon>
    </lineage>
</organism>